<dbReference type="Pfam" id="PF02558">
    <property type="entry name" value="ApbA"/>
    <property type="match status" value="1"/>
</dbReference>
<dbReference type="InterPro" id="IPR013332">
    <property type="entry name" value="KPR_N"/>
</dbReference>
<dbReference type="SUPFAM" id="SSF48179">
    <property type="entry name" value="6-phosphogluconate dehydrogenase C-terminal domain-like"/>
    <property type="match status" value="1"/>
</dbReference>
<dbReference type="GO" id="GO:0008677">
    <property type="term" value="F:2-dehydropantoate 2-reductase activity"/>
    <property type="evidence" value="ECO:0007669"/>
    <property type="project" value="UniProtKB-EC"/>
</dbReference>
<evidence type="ECO:0000256" key="4">
    <source>
        <dbReference type="ARBA" id="ARBA00048793"/>
    </source>
</evidence>
<dbReference type="InterPro" id="IPR051729">
    <property type="entry name" value="Opine/Lysopine_DH"/>
</dbReference>
<evidence type="ECO:0000313" key="8">
    <source>
        <dbReference type="Proteomes" id="UP000219331"/>
    </source>
</evidence>
<dbReference type="PANTHER" id="PTHR38015">
    <property type="entry name" value="BLR6086 PROTEIN"/>
    <property type="match status" value="1"/>
</dbReference>
<comment type="catalytic activity">
    <reaction evidence="4">
        <text>(R)-pantoate + NADP(+) = 2-dehydropantoate + NADPH + H(+)</text>
        <dbReference type="Rhea" id="RHEA:16233"/>
        <dbReference type="ChEBI" id="CHEBI:11561"/>
        <dbReference type="ChEBI" id="CHEBI:15378"/>
        <dbReference type="ChEBI" id="CHEBI:15980"/>
        <dbReference type="ChEBI" id="CHEBI:57783"/>
        <dbReference type="ChEBI" id="CHEBI:58349"/>
        <dbReference type="EC" id="1.1.1.169"/>
    </reaction>
</comment>
<dbReference type="EMBL" id="OBML01000008">
    <property type="protein sequence ID" value="SOC15352.1"/>
    <property type="molecule type" value="Genomic_DNA"/>
</dbReference>
<dbReference type="UniPathway" id="UPA00028">
    <property type="reaction ID" value="UER00004"/>
</dbReference>
<dbReference type="STRING" id="538381.GCA_001696535_02948"/>
<feature type="domain" description="Opine dehydrogenase" evidence="5">
    <location>
        <begin position="178"/>
        <end position="314"/>
    </location>
</feature>
<evidence type="ECO:0000259" key="6">
    <source>
        <dbReference type="Pfam" id="PF02558"/>
    </source>
</evidence>
<dbReference type="Gene3D" id="1.10.1040.10">
    <property type="entry name" value="N-(1-d-carboxylethyl)-l-norvaline Dehydrogenase, domain 2"/>
    <property type="match status" value="1"/>
</dbReference>
<evidence type="ECO:0000256" key="2">
    <source>
        <dbReference type="ARBA" id="ARBA00019465"/>
    </source>
</evidence>
<gene>
    <name evidence="7" type="ORF">SAMN05421512_108102</name>
</gene>
<dbReference type="RefSeq" id="WP_097175516.1">
    <property type="nucleotide sequence ID" value="NZ_OBML01000008.1"/>
</dbReference>
<dbReference type="SUPFAM" id="SSF51735">
    <property type="entry name" value="NAD(P)-binding Rossmann-fold domains"/>
    <property type="match status" value="1"/>
</dbReference>
<dbReference type="PANTHER" id="PTHR38015:SF1">
    <property type="entry name" value="OPINE DEHYDROGENASE DOMAIN-CONTAINING PROTEIN"/>
    <property type="match status" value="1"/>
</dbReference>
<dbReference type="InterPro" id="IPR003421">
    <property type="entry name" value="Opine_DH"/>
</dbReference>
<sequence length="344" mass="37352">MKITVIGGGPVGLTYCALLQQGGHSVRLWSQTHPDGLNQRFDGTFSGDHVIPGAGSLEDAVKDADVVLLARCAQGMQDVLDRLAPILDGQTVIFSAELSFGSIYLAHALMRSQARAGIVSWSTTVATAQRRDGVVRVGTVRDVIDMAVSGGMDAQDGLRLCQELFGDRFRLKSSPALIGMSNLNPPIHLANSLANLTRIERAEDWENYQCITPVVGRMIEALDTERLALAGRFGFEVRDVFDHYMMTFPGIRRGSVSEMAQQVYERAPGTMGPRSLETRYITEDVPFGLIPLCELGRRSGVPMPLHEAAIGTLSTYLGRDFRAQNGMLETVVAELQDLLGAATS</sequence>
<evidence type="ECO:0000259" key="5">
    <source>
        <dbReference type="Pfam" id="PF02317"/>
    </source>
</evidence>
<organism evidence="7 8">
    <name type="scientific">Stappia indica</name>
    <dbReference type="NCBI Taxonomy" id="538381"/>
    <lineage>
        <taxon>Bacteria</taxon>
        <taxon>Pseudomonadati</taxon>
        <taxon>Pseudomonadota</taxon>
        <taxon>Alphaproteobacteria</taxon>
        <taxon>Hyphomicrobiales</taxon>
        <taxon>Stappiaceae</taxon>
        <taxon>Stappia</taxon>
    </lineage>
</organism>
<dbReference type="Proteomes" id="UP000219331">
    <property type="component" value="Unassembled WGS sequence"/>
</dbReference>
<keyword evidence="8" id="KW-1185">Reference proteome</keyword>
<dbReference type="InterPro" id="IPR008927">
    <property type="entry name" value="6-PGluconate_DH-like_C_sf"/>
</dbReference>
<dbReference type="OrthoDB" id="6135265at2"/>
<feature type="domain" description="Ketopantoate reductase N-terminal" evidence="6">
    <location>
        <begin position="3"/>
        <end position="101"/>
    </location>
</feature>
<dbReference type="Gene3D" id="3.40.50.720">
    <property type="entry name" value="NAD(P)-binding Rossmann-like Domain"/>
    <property type="match status" value="1"/>
</dbReference>
<dbReference type="GO" id="GO:0015940">
    <property type="term" value="P:pantothenate biosynthetic process"/>
    <property type="evidence" value="ECO:0007669"/>
    <property type="project" value="UniProtKB-UniPathway"/>
</dbReference>
<name>A0A285T330_9HYPH</name>
<dbReference type="InterPro" id="IPR013328">
    <property type="entry name" value="6PGD_dom2"/>
</dbReference>
<accession>A0A285T330</accession>
<evidence type="ECO:0000256" key="3">
    <source>
        <dbReference type="ARBA" id="ARBA00022655"/>
    </source>
</evidence>
<evidence type="ECO:0000313" key="7">
    <source>
        <dbReference type="EMBL" id="SOC15352.1"/>
    </source>
</evidence>
<comment type="pathway">
    <text evidence="1">Cofactor biosynthesis; (R)-pantothenate biosynthesis; (R)-pantoate from 3-methyl-2-oxobutanoate: step 2/2.</text>
</comment>
<dbReference type="Pfam" id="PF02317">
    <property type="entry name" value="Octopine_DH"/>
    <property type="match status" value="1"/>
</dbReference>
<reference evidence="7 8" key="1">
    <citation type="submission" date="2017-08" db="EMBL/GenBank/DDBJ databases">
        <authorList>
            <person name="de Groot N.N."/>
        </authorList>
    </citation>
    <scope>NUCLEOTIDE SEQUENCE [LARGE SCALE GENOMIC DNA]</scope>
    <source>
        <strain evidence="7 8">USBA 352</strain>
    </source>
</reference>
<dbReference type="AlphaFoldDB" id="A0A285T330"/>
<dbReference type="InterPro" id="IPR036291">
    <property type="entry name" value="NAD(P)-bd_dom_sf"/>
</dbReference>
<proteinExistence type="predicted"/>
<evidence type="ECO:0000256" key="1">
    <source>
        <dbReference type="ARBA" id="ARBA00004994"/>
    </source>
</evidence>
<protein>
    <recommendedName>
        <fullName evidence="2">2-dehydropantoate 2-reductase</fullName>
    </recommendedName>
</protein>
<keyword evidence="3" id="KW-0566">Pantothenate biosynthesis</keyword>